<dbReference type="AlphaFoldDB" id="A0A502FRH9"/>
<keyword evidence="7" id="KW-1185">Reference proteome</keyword>
<proteinExistence type="inferred from homology"/>
<feature type="domain" description="ABC transporter" evidence="5">
    <location>
        <begin position="2"/>
        <end position="216"/>
    </location>
</feature>
<dbReference type="GO" id="GO:0005524">
    <property type="term" value="F:ATP binding"/>
    <property type="evidence" value="ECO:0007669"/>
    <property type="project" value="UniProtKB-KW"/>
</dbReference>
<dbReference type="OrthoDB" id="9778870at2"/>
<dbReference type="RefSeq" id="WP_140851397.1">
    <property type="nucleotide sequence ID" value="NZ_RCZC01000005.1"/>
</dbReference>
<dbReference type="PANTHER" id="PTHR46743">
    <property type="entry name" value="TEICHOIC ACIDS EXPORT ATP-BINDING PROTEIN TAGH"/>
    <property type="match status" value="1"/>
</dbReference>
<evidence type="ECO:0000313" key="7">
    <source>
        <dbReference type="Proteomes" id="UP000319931"/>
    </source>
</evidence>
<evidence type="ECO:0000256" key="4">
    <source>
        <dbReference type="ARBA" id="ARBA00022840"/>
    </source>
</evidence>
<keyword evidence="2" id="KW-0813">Transport</keyword>
<sequence>MIRLENINKFYHTRRGARQILNSVNLSIEHGDKIGILGRNGAGKSTLIRIISGAEQPSDGRVHRGMSASWPIAYTGAFQSALTGIDNLRFICRIYGVDPKSRIDFVQQFSDLGEYLYEPINTYSAGMRARLGFAVSMSIEFDCFLIDEVVSVGDSRFHEKCRVELFEKRADRALVIVSHDAGYIREHCTRAAVLVQGQLHNFDEIDQAFEFYESSMR</sequence>
<keyword evidence="4 6" id="KW-0067">ATP-binding</keyword>
<organism evidence="6 7">
    <name type="scientific">Sphingomonas glacialis</name>
    <dbReference type="NCBI Taxonomy" id="658225"/>
    <lineage>
        <taxon>Bacteria</taxon>
        <taxon>Pseudomonadati</taxon>
        <taxon>Pseudomonadota</taxon>
        <taxon>Alphaproteobacteria</taxon>
        <taxon>Sphingomonadales</taxon>
        <taxon>Sphingomonadaceae</taxon>
        <taxon>Sphingomonas</taxon>
    </lineage>
</organism>
<evidence type="ECO:0000259" key="5">
    <source>
        <dbReference type="PROSITE" id="PS50893"/>
    </source>
</evidence>
<keyword evidence="3" id="KW-0547">Nucleotide-binding</keyword>
<dbReference type="Proteomes" id="UP000319931">
    <property type="component" value="Unassembled WGS sequence"/>
</dbReference>
<dbReference type="InterPro" id="IPR015860">
    <property type="entry name" value="ABC_transpr_TagH-like"/>
</dbReference>
<name>A0A502FRH9_9SPHN</name>
<dbReference type="InterPro" id="IPR003439">
    <property type="entry name" value="ABC_transporter-like_ATP-bd"/>
</dbReference>
<evidence type="ECO:0000313" key="6">
    <source>
        <dbReference type="EMBL" id="TPG51633.1"/>
    </source>
</evidence>
<dbReference type="GO" id="GO:0016887">
    <property type="term" value="F:ATP hydrolysis activity"/>
    <property type="evidence" value="ECO:0007669"/>
    <property type="project" value="InterPro"/>
</dbReference>
<dbReference type="Gene3D" id="3.40.50.300">
    <property type="entry name" value="P-loop containing nucleotide triphosphate hydrolases"/>
    <property type="match status" value="1"/>
</dbReference>
<evidence type="ECO:0000256" key="2">
    <source>
        <dbReference type="ARBA" id="ARBA00022448"/>
    </source>
</evidence>
<accession>A0A502FRH9</accession>
<gene>
    <name evidence="6" type="ORF">EAH76_16540</name>
</gene>
<protein>
    <submittedName>
        <fullName evidence="6">ABC transporter ATP-binding protein</fullName>
    </submittedName>
</protein>
<dbReference type="InterPro" id="IPR017871">
    <property type="entry name" value="ABC_transporter-like_CS"/>
</dbReference>
<dbReference type="EMBL" id="RCZC01000005">
    <property type="protein sequence ID" value="TPG51633.1"/>
    <property type="molecule type" value="Genomic_DNA"/>
</dbReference>
<dbReference type="PROSITE" id="PS50893">
    <property type="entry name" value="ABC_TRANSPORTER_2"/>
    <property type="match status" value="1"/>
</dbReference>
<evidence type="ECO:0000256" key="3">
    <source>
        <dbReference type="ARBA" id="ARBA00022741"/>
    </source>
</evidence>
<dbReference type="Pfam" id="PF00005">
    <property type="entry name" value="ABC_tran"/>
    <property type="match status" value="1"/>
</dbReference>
<dbReference type="SMART" id="SM00382">
    <property type="entry name" value="AAA"/>
    <property type="match status" value="1"/>
</dbReference>
<dbReference type="InterPro" id="IPR050683">
    <property type="entry name" value="Bact_Polysacc_Export_ATP-bd"/>
</dbReference>
<dbReference type="SUPFAM" id="SSF52540">
    <property type="entry name" value="P-loop containing nucleoside triphosphate hydrolases"/>
    <property type="match status" value="1"/>
</dbReference>
<dbReference type="PANTHER" id="PTHR46743:SF2">
    <property type="entry name" value="TEICHOIC ACIDS EXPORT ATP-BINDING PROTEIN TAGH"/>
    <property type="match status" value="1"/>
</dbReference>
<comment type="caution">
    <text evidence="6">The sequence shown here is derived from an EMBL/GenBank/DDBJ whole genome shotgun (WGS) entry which is preliminary data.</text>
</comment>
<comment type="similarity">
    <text evidence="1">Belongs to the ABC transporter superfamily.</text>
</comment>
<dbReference type="PROSITE" id="PS00211">
    <property type="entry name" value="ABC_TRANSPORTER_1"/>
    <property type="match status" value="1"/>
</dbReference>
<dbReference type="CDD" id="cd03220">
    <property type="entry name" value="ABC_KpsT_Wzt"/>
    <property type="match status" value="1"/>
</dbReference>
<dbReference type="GO" id="GO:0016020">
    <property type="term" value="C:membrane"/>
    <property type="evidence" value="ECO:0007669"/>
    <property type="project" value="InterPro"/>
</dbReference>
<evidence type="ECO:0000256" key="1">
    <source>
        <dbReference type="ARBA" id="ARBA00005417"/>
    </source>
</evidence>
<reference evidence="6 7" key="1">
    <citation type="journal article" date="2019" name="Environ. Microbiol.">
        <title>Species interactions and distinct microbial communities in high Arctic permafrost affected cryosols are associated with the CH4 and CO2 gas fluxes.</title>
        <authorList>
            <person name="Altshuler I."/>
            <person name="Hamel J."/>
            <person name="Turney S."/>
            <person name="Magnuson E."/>
            <person name="Levesque R."/>
            <person name="Greer C."/>
            <person name="Whyte L.G."/>
        </authorList>
    </citation>
    <scope>NUCLEOTIDE SEQUENCE [LARGE SCALE GENOMIC DNA]</scope>
    <source>
        <strain evidence="6 7">E6.1</strain>
    </source>
</reference>
<dbReference type="InterPro" id="IPR003593">
    <property type="entry name" value="AAA+_ATPase"/>
</dbReference>
<dbReference type="GO" id="GO:0140359">
    <property type="term" value="F:ABC-type transporter activity"/>
    <property type="evidence" value="ECO:0007669"/>
    <property type="project" value="InterPro"/>
</dbReference>
<dbReference type="InterPro" id="IPR027417">
    <property type="entry name" value="P-loop_NTPase"/>
</dbReference>